<dbReference type="EMBL" id="AGCK01000058">
    <property type="protein sequence ID" value="EHM53736.1"/>
    <property type="molecule type" value="Genomic_DNA"/>
</dbReference>
<protein>
    <submittedName>
        <fullName evidence="1">Uncharacterized protein</fullName>
    </submittedName>
</protein>
<evidence type="ECO:0000313" key="1">
    <source>
        <dbReference type="EMBL" id="EHM53736.1"/>
    </source>
</evidence>
<accession>G9YMY7</accession>
<name>G9YMY7_FLAPL</name>
<dbReference type="HOGENOM" id="CLU_3251886_0_0_9"/>
<gene>
    <name evidence="1" type="ORF">HMPREF0372_00859</name>
</gene>
<organism evidence="1 2">
    <name type="scientific">Flavonifractor plautii ATCC 29863</name>
    <dbReference type="NCBI Taxonomy" id="411475"/>
    <lineage>
        <taxon>Bacteria</taxon>
        <taxon>Bacillati</taxon>
        <taxon>Bacillota</taxon>
        <taxon>Clostridia</taxon>
        <taxon>Eubacteriales</taxon>
        <taxon>Oscillospiraceae</taxon>
        <taxon>Flavonifractor</taxon>
    </lineage>
</organism>
<dbReference type="AlphaFoldDB" id="G9YMY7"/>
<dbReference type="Proteomes" id="UP000004459">
    <property type="component" value="Unassembled WGS sequence"/>
</dbReference>
<comment type="caution">
    <text evidence="1">The sequence shown here is derived from an EMBL/GenBank/DDBJ whole genome shotgun (WGS) entry which is preliminary data.</text>
</comment>
<evidence type="ECO:0000313" key="2">
    <source>
        <dbReference type="Proteomes" id="UP000004459"/>
    </source>
</evidence>
<sequence length="42" mass="5128">MRTKKEPFFIGISSLSQLIWEVKRFFLVFSQKVRYSGTEKEW</sequence>
<proteinExistence type="predicted"/>
<dbReference type="PATRIC" id="fig|411475.3.peg.754"/>
<reference evidence="1 2" key="1">
    <citation type="submission" date="2011-08" db="EMBL/GenBank/DDBJ databases">
        <authorList>
            <person name="Weinstock G."/>
            <person name="Sodergren E."/>
            <person name="Clifton S."/>
            <person name="Fulton L."/>
            <person name="Fulton B."/>
            <person name="Courtney L."/>
            <person name="Fronick C."/>
            <person name="Harrison M."/>
            <person name="Strong C."/>
            <person name="Farmer C."/>
            <person name="Delahaunty K."/>
            <person name="Markovic C."/>
            <person name="Hall O."/>
            <person name="Minx P."/>
            <person name="Tomlinson C."/>
            <person name="Mitreva M."/>
            <person name="Hou S."/>
            <person name="Chen J."/>
            <person name="Wollam A."/>
            <person name="Pepin K.H."/>
            <person name="Johnson M."/>
            <person name="Bhonagiri V."/>
            <person name="Zhang X."/>
            <person name="Suruliraj S."/>
            <person name="Warren W."/>
            <person name="Chinwalla A."/>
            <person name="Mardis E.R."/>
            <person name="Wilson R.K."/>
        </authorList>
    </citation>
    <scope>NUCLEOTIDE SEQUENCE [LARGE SCALE GENOMIC DNA]</scope>
    <source>
        <strain evidence="1 2">ATCC 29863</strain>
    </source>
</reference>